<dbReference type="GO" id="GO:0008033">
    <property type="term" value="P:tRNA processing"/>
    <property type="evidence" value="ECO:0007669"/>
    <property type="project" value="UniProtKB-UniRule"/>
</dbReference>
<dbReference type="InterPro" id="IPR002381">
    <property type="entry name" value="RNase_PH_bac-type"/>
</dbReference>
<keyword evidence="2 6" id="KW-0698">rRNA processing</keyword>
<evidence type="ECO:0000256" key="4">
    <source>
        <dbReference type="ARBA" id="ARBA00022694"/>
    </source>
</evidence>
<comment type="similarity">
    <text evidence="1 6">Belongs to the RNase PH family.</text>
</comment>
<accession>A0A517TBH6</accession>
<dbReference type="AlphaFoldDB" id="A0A517TBH6"/>
<dbReference type="KEGG" id="chya:V22_29850"/>
<evidence type="ECO:0000259" key="8">
    <source>
        <dbReference type="Pfam" id="PF03725"/>
    </source>
</evidence>
<evidence type="ECO:0000256" key="5">
    <source>
        <dbReference type="ARBA" id="ARBA00022884"/>
    </source>
</evidence>
<keyword evidence="6 9" id="KW-0548">Nucleotidyltransferase</keyword>
<name>A0A517TBH6_9PLAN</name>
<dbReference type="PANTHER" id="PTHR11953">
    <property type="entry name" value="EXOSOME COMPLEX COMPONENT"/>
    <property type="match status" value="1"/>
</dbReference>
<evidence type="ECO:0000256" key="2">
    <source>
        <dbReference type="ARBA" id="ARBA00022552"/>
    </source>
</evidence>
<evidence type="ECO:0000256" key="1">
    <source>
        <dbReference type="ARBA" id="ARBA00006678"/>
    </source>
</evidence>
<comment type="subunit">
    <text evidence="6">Homohexameric ring arranged as a trimer of dimers.</text>
</comment>
<dbReference type="InterPro" id="IPR015847">
    <property type="entry name" value="ExoRNase_PH_dom2"/>
</dbReference>
<evidence type="ECO:0000313" key="10">
    <source>
        <dbReference type="Proteomes" id="UP000319976"/>
    </source>
</evidence>
<feature type="domain" description="Exoribonuclease phosphorolytic" evidence="7">
    <location>
        <begin position="11"/>
        <end position="137"/>
    </location>
</feature>
<evidence type="ECO:0000256" key="6">
    <source>
        <dbReference type="HAMAP-Rule" id="MF_00564"/>
    </source>
</evidence>
<keyword evidence="6 9" id="KW-0808">Transferase</keyword>
<evidence type="ECO:0000313" key="9">
    <source>
        <dbReference type="EMBL" id="QDT65725.1"/>
    </source>
</evidence>
<dbReference type="Pfam" id="PF01138">
    <property type="entry name" value="RNase_PH"/>
    <property type="match status" value="1"/>
</dbReference>
<dbReference type="GO" id="GO:0000175">
    <property type="term" value="F:3'-5'-RNA exonuclease activity"/>
    <property type="evidence" value="ECO:0007669"/>
    <property type="project" value="UniProtKB-UniRule"/>
</dbReference>
<dbReference type="NCBIfam" id="TIGR01966">
    <property type="entry name" value="RNasePH"/>
    <property type="match status" value="1"/>
</dbReference>
<comment type="catalytic activity">
    <reaction evidence="6">
        <text>tRNA(n+1) + phosphate = tRNA(n) + a ribonucleoside 5'-diphosphate</text>
        <dbReference type="Rhea" id="RHEA:10628"/>
        <dbReference type="Rhea" id="RHEA-COMP:17343"/>
        <dbReference type="Rhea" id="RHEA-COMP:17344"/>
        <dbReference type="ChEBI" id="CHEBI:43474"/>
        <dbReference type="ChEBI" id="CHEBI:57930"/>
        <dbReference type="ChEBI" id="CHEBI:173114"/>
        <dbReference type="EC" id="2.7.7.56"/>
    </reaction>
</comment>
<evidence type="ECO:0000259" key="7">
    <source>
        <dbReference type="Pfam" id="PF01138"/>
    </source>
</evidence>
<dbReference type="EC" id="2.7.7.56" evidence="6"/>
<dbReference type="GO" id="GO:0009022">
    <property type="term" value="F:tRNA nucleotidyltransferase activity"/>
    <property type="evidence" value="ECO:0007669"/>
    <property type="project" value="UniProtKB-UniRule"/>
</dbReference>
<dbReference type="OrthoDB" id="9807456at2"/>
<dbReference type="InterPro" id="IPR036345">
    <property type="entry name" value="ExoRNase_PH_dom2_sf"/>
</dbReference>
<dbReference type="GO" id="GO:0000049">
    <property type="term" value="F:tRNA binding"/>
    <property type="evidence" value="ECO:0007669"/>
    <property type="project" value="UniProtKB-UniRule"/>
</dbReference>
<dbReference type="InterPro" id="IPR027408">
    <property type="entry name" value="PNPase/RNase_PH_dom_sf"/>
</dbReference>
<feature type="binding site" evidence="6">
    <location>
        <begin position="121"/>
        <end position="123"/>
    </location>
    <ligand>
        <name>phosphate</name>
        <dbReference type="ChEBI" id="CHEBI:43474"/>
        <note>substrate</note>
    </ligand>
</feature>
<dbReference type="InterPro" id="IPR050080">
    <property type="entry name" value="RNase_PH"/>
</dbReference>
<keyword evidence="10" id="KW-1185">Reference proteome</keyword>
<feature type="domain" description="Exoribonuclease phosphorolytic" evidence="8">
    <location>
        <begin position="154"/>
        <end position="219"/>
    </location>
</feature>
<dbReference type="HAMAP" id="MF_00564">
    <property type="entry name" value="RNase_PH"/>
    <property type="match status" value="1"/>
</dbReference>
<sequence>MRHDGRTAAEPRPITIQRPFNSAAAGSVLISAGNTTILCTASVDESVPPWKANADPPTGWVTAEYSMLPGSTAPRKARRADGRGTEIQRLIGRSLRSIIDFEALGPRTIVIDCDVLRADGGTRTLSITGGYIALADAIASIPQEELNGPVLKDSIAAISVGIVDGQPVLDLDYVEDSQAEVDLNVVMSGSGDFVEVQGTAEGEPFSRELLNAQLDLAAEGIATLTKLQQETLGT</sequence>
<dbReference type="Proteomes" id="UP000319976">
    <property type="component" value="Chromosome"/>
</dbReference>
<keyword evidence="4 6" id="KW-0819">tRNA processing</keyword>
<dbReference type="PANTHER" id="PTHR11953:SF0">
    <property type="entry name" value="EXOSOME COMPLEX COMPONENT RRP41"/>
    <property type="match status" value="1"/>
</dbReference>
<keyword evidence="3 6" id="KW-0820">tRNA-binding</keyword>
<dbReference type="Gene3D" id="3.30.230.70">
    <property type="entry name" value="GHMP Kinase, N-terminal domain"/>
    <property type="match status" value="1"/>
</dbReference>
<proteinExistence type="inferred from homology"/>
<dbReference type="InterPro" id="IPR001247">
    <property type="entry name" value="ExoRNase_PH_dom1"/>
</dbReference>
<protein>
    <recommendedName>
        <fullName evidence="6">Ribonuclease PH</fullName>
        <shortName evidence="6">RNase PH</shortName>
        <ecNumber evidence="6">2.7.7.56</ecNumber>
    </recommendedName>
    <alternativeName>
        <fullName evidence="6">tRNA nucleotidyltransferase</fullName>
    </alternativeName>
</protein>
<gene>
    <name evidence="6 9" type="primary">rph</name>
    <name evidence="9" type="ORF">V22_29850</name>
</gene>
<dbReference type="EMBL" id="CP036316">
    <property type="protein sequence ID" value="QDT65725.1"/>
    <property type="molecule type" value="Genomic_DNA"/>
</dbReference>
<feature type="binding site" evidence="6">
    <location>
        <position position="83"/>
    </location>
    <ligand>
        <name>phosphate</name>
        <dbReference type="ChEBI" id="CHEBI:43474"/>
        <note>substrate</note>
    </ligand>
</feature>
<dbReference type="GO" id="GO:0016075">
    <property type="term" value="P:rRNA catabolic process"/>
    <property type="evidence" value="ECO:0007669"/>
    <property type="project" value="UniProtKB-UniRule"/>
</dbReference>
<reference evidence="9 10" key="1">
    <citation type="submission" date="2019-02" db="EMBL/GenBank/DDBJ databases">
        <title>Deep-cultivation of Planctomycetes and their phenomic and genomic characterization uncovers novel biology.</title>
        <authorList>
            <person name="Wiegand S."/>
            <person name="Jogler M."/>
            <person name="Boedeker C."/>
            <person name="Pinto D."/>
            <person name="Vollmers J."/>
            <person name="Rivas-Marin E."/>
            <person name="Kohn T."/>
            <person name="Peeters S.H."/>
            <person name="Heuer A."/>
            <person name="Rast P."/>
            <person name="Oberbeckmann S."/>
            <person name="Bunk B."/>
            <person name="Jeske O."/>
            <person name="Meyerdierks A."/>
            <person name="Storesund J.E."/>
            <person name="Kallscheuer N."/>
            <person name="Luecker S."/>
            <person name="Lage O.M."/>
            <person name="Pohl T."/>
            <person name="Merkel B.J."/>
            <person name="Hornburger P."/>
            <person name="Mueller R.-W."/>
            <person name="Bruemmer F."/>
            <person name="Labrenz M."/>
            <person name="Spormann A.M."/>
            <person name="Op den Camp H."/>
            <person name="Overmann J."/>
            <person name="Amann R."/>
            <person name="Jetten M.S.M."/>
            <person name="Mascher T."/>
            <person name="Medema M.H."/>
            <person name="Devos D.P."/>
            <person name="Kaster A.-K."/>
            <person name="Ovreas L."/>
            <person name="Rohde M."/>
            <person name="Galperin M.Y."/>
            <person name="Jogler C."/>
        </authorList>
    </citation>
    <scope>NUCLEOTIDE SEQUENCE [LARGE SCALE GENOMIC DNA]</scope>
    <source>
        <strain evidence="9 10">V22</strain>
    </source>
</reference>
<dbReference type="SUPFAM" id="SSF55666">
    <property type="entry name" value="Ribonuclease PH domain 2-like"/>
    <property type="match status" value="1"/>
</dbReference>
<dbReference type="Pfam" id="PF03725">
    <property type="entry name" value="RNase_PH_C"/>
    <property type="match status" value="1"/>
</dbReference>
<organism evidence="9 10">
    <name type="scientific">Calycomorphotria hydatis</name>
    <dbReference type="NCBI Taxonomy" id="2528027"/>
    <lineage>
        <taxon>Bacteria</taxon>
        <taxon>Pseudomonadati</taxon>
        <taxon>Planctomycetota</taxon>
        <taxon>Planctomycetia</taxon>
        <taxon>Planctomycetales</taxon>
        <taxon>Planctomycetaceae</taxon>
        <taxon>Calycomorphotria</taxon>
    </lineage>
</organism>
<evidence type="ECO:0000256" key="3">
    <source>
        <dbReference type="ARBA" id="ARBA00022555"/>
    </source>
</evidence>
<dbReference type="FunFam" id="3.30.230.70:FF:000003">
    <property type="entry name" value="Ribonuclease PH"/>
    <property type="match status" value="1"/>
</dbReference>
<dbReference type="GO" id="GO:0031125">
    <property type="term" value="P:rRNA 3'-end processing"/>
    <property type="evidence" value="ECO:0007669"/>
    <property type="project" value="UniProtKB-ARBA"/>
</dbReference>
<comment type="function">
    <text evidence="6">Phosphorolytic 3'-5' exoribonuclease that plays an important role in tRNA 3'-end maturation. Removes nucleotide residues following the 3'-CCA terminus of tRNAs; can also add nucleotides to the ends of RNA molecules by using nucleoside diphosphates as substrates, but this may not be physiologically important. Probably plays a role in initiation of 16S rRNA degradation (leading to ribosome degradation) during starvation.</text>
</comment>
<keyword evidence="5" id="KW-0694">RNA-binding</keyword>
<dbReference type="RefSeq" id="WP_145264133.1">
    <property type="nucleotide sequence ID" value="NZ_CP036316.1"/>
</dbReference>
<dbReference type="SUPFAM" id="SSF54211">
    <property type="entry name" value="Ribosomal protein S5 domain 2-like"/>
    <property type="match status" value="1"/>
</dbReference>
<dbReference type="InterPro" id="IPR020568">
    <property type="entry name" value="Ribosomal_Su5_D2-typ_SF"/>
</dbReference>